<evidence type="ECO:0000256" key="8">
    <source>
        <dbReference type="SAM" id="Coils"/>
    </source>
</evidence>
<evidence type="ECO:0000256" key="3">
    <source>
        <dbReference type="ARBA" id="ARBA00022884"/>
    </source>
</evidence>
<evidence type="ECO:0000256" key="7">
    <source>
        <dbReference type="HAMAP-Rule" id="MF_00503"/>
    </source>
</evidence>
<evidence type="ECO:0000256" key="6">
    <source>
        <dbReference type="ARBA" id="ARBA00035292"/>
    </source>
</evidence>
<protein>
    <recommendedName>
        <fullName evidence="6 7">Large ribosomal subunit protein bL9</fullName>
    </recommendedName>
</protein>
<evidence type="ECO:0000313" key="12">
    <source>
        <dbReference type="Proteomes" id="UP000176568"/>
    </source>
</evidence>
<dbReference type="InterPro" id="IPR000244">
    <property type="entry name" value="Ribosomal_bL9"/>
</dbReference>
<dbReference type="PANTHER" id="PTHR21368">
    <property type="entry name" value="50S RIBOSOMAL PROTEIN L9"/>
    <property type="match status" value="1"/>
</dbReference>
<dbReference type="Pfam" id="PF03948">
    <property type="entry name" value="Ribosomal_L9_C"/>
    <property type="match status" value="1"/>
</dbReference>
<sequence>MKVILTKDVRGVGRRHEIKNVADGYAVNFLFKNKFAEPATDEKVKQIEAQNEAAAEAQRKEDEVVDKKVSSLKGKTISITAKATEKGGLFKGITEKDIAKAILGQHALQISEDSIELGGAIKTTGEHKFKVAGKNVGVEMTLIITAGI</sequence>
<organism evidence="11 12">
    <name type="scientific">Candidatus Adlerbacteria bacterium RIFOXYC1_FULL_48_26</name>
    <dbReference type="NCBI Taxonomy" id="1797247"/>
    <lineage>
        <taxon>Bacteria</taxon>
        <taxon>Candidatus Adleribacteriota</taxon>
    </lineage>
</organism>
<dbReference type="Proteomes" id="UP000176568">
    <property type="component" value="Unassembled WGS sequence"/>
</dbReference>
<evidence type="ECO:0000256" key="4">
    <source>
        <dbReference type="ARBA" id="ARBA00022980"/>
    </source>
</evidence>
<evidence type="ECO:0000256" key="5">
    <source>
        <dbReference type="ARBA" id="ARBA00023274"/>
    </source>
</evidence>
<feature type="domain" description="Ribosomal protein L9" evidence="9">
    <location>
        <begin position="1"/>
        <end position="47"/>
    </location>
</feature>
<dbReference type="InterPro" id="IPR020594">
    <property type="entry name" value="Ribosomal_bL9_bac/chp"/>
</dbReference>
<dbReference type="InterPro" id="IPR020069">
    <property type="entry name" value="Ribosomal_bL9_C"/>
</dbReference>
<dbReference type="GO" id="GO:0003735">
    <property type="term" value="F:structural constituent of ribosome"/>
    <property type="evidence" value="ECO:0007669"/>
    <property type="project" value="InterPro"/>
</dbReference>
<dbReference type="AlphaFoldDB" id="A0A1F4Y4G8"/>
<comment type="caution">
    <text evidence="11">The sequence shown here is derived from an EMBL/GenBank/DDBJ whole genome shotgun (WGS) entry which is preliminary data.</text>
</comment>
<dbReference type="GO" id="GO:0006412">
    <property type="term" value="P:translation"/>
    <property type="evidence" value="ECO:0007669"/>
    <property type="project" value="UniProtKB-UniRule"/>
</dbReference>
<accession>A0A1F4Y4G8</accession>
<dbReference type="STRING" id="1797247.A2419_02500"/>
<keyword evidence="2 7" id="KW-0699">rRNA-binding</keyword>
<name>A0A1F4Y4G8_9BACT</name>
<dbReference type="InterPro" id="IPR036791">
    <property type="entry name" value="Ribosomal_bL9_C_sf"/>
</dbReference>
<dbReference type="Gene3D" id="3.10.430.100">
    <property type="entry name" value="Ribosomal protein L9, C-terminal domain"/>
    <property type="match status" value="1"/>
</dbReference>
<dbReference type="Gene3D" id="3.40.5.10">
    <property type="entry name" value="Ribosomal protein L9, N-terminal domain"/>
    <property type="match status" value="1"/>
</dbReference>
<comment type="function">
    <text evidence="7">Binds to the 23S rRNA.</text>
</comment>
<keyword evidence="5 7" id="KW-0687">Ribonucleoprotein</keyword>
<keyword evidence="3 7" id="KW-0694">RNA-binding</keyword>
<dbReference type="InterPro" id="IPR009027">
    <property type="entry name" value="Ribosomal_bL9/RNase_H1_N"/>
</dbReference>
<dbReference type="InterPro" id="IPR036935">
    <property type="entry name" value="Ribosomal_bL9_N_sf"/>
</dbReference>
<dbReference type="GO" id="GO:1990904">
    <property type="term" value="C:ribonucleoprotein complex"/>
    <property type="evidence" value="ECO:0007669"/>
    <property type="project" value="UniProtKB-KW"/>
</dbReference>
<evidence type="ECO:0000256" key="2">
    <source>
        <dbReference type="ARBA" id="ARBA00022730"/>
    </source>
</evidence>
<evidence type="ECO:0000259" key="9">
    <source>
        <dbReference type="Pfam" id="PF01281"/>
    </source>
</evidence>
<evidence type="ECO:0000313" key="11">
    <source>
        <dbReference type="EMBL" id="OGC88875.1"/>
    </source>
</evidence>
<dbReference type="SUPFAM" id="SSF55653">
    <property type="entry name" value="Ribosomal protein L9 C-domain"/>
    <property type="match status" value="1"/>
</dbReference>
<keyword evidence="4 7" id="KW-0689">Ribosomal protein</keyword>
<dbReference type="InterPro" id="IPR020070">
    <property type="entry name" value="Ribosomal_bL9_N"/>
</dbReference>
<dbReference type="GO" id="GO:0019843">
    <property type="term" value="F:rRNA binding"/>
    <property type="evidence" value="ECO:0007669"/>
    <property type="project" value="UniProtKB-UniRule"/>
</dbReference>
<gene>
    <name evidence="7" type="primary">rplI</name>
    <name evidence="11" type="ORF">A2419_02500</name>
</gene>
<proteinExistence type="inferred from homology"/>
<dbReference type="SUPFAM" id="SSF55658">
    <property type="entry name" value="L9 N-domain-like"/>
    <property type="match status" value="1"/>
</dbReference>
<dbReference type="NCBIfam" id="TIGR00158">
    <property type="entry name" value="L9"/>
    <property type="match status" value="1"/>
</dbReference>
<evidence type="ECO:0000256" key="1">
    <source>
        <dbReference type="ARBA" id="ARBA00010605"/>
    </source>
</evidence>
<dbReference type="HAMAP" id="MF_00503">
    <property type="entry name" value="Ribosomal_bL9"/>
    <property type="match status" value="1"/>
</dbReference>
<evidence type="ECO:0000259" key="10">
    <source>
        <dbReference type="Pfam" id="PF03948"/>
    </source>
</evidence>
<dbReference type="GO" id="GO:0005840">
    <property type="term" value="C:ribosome"/>
    <property type="evidence" value="ECO:0007669"/>
    <property type="project" value="UniProtKB-KW"/>
</dbReference>
<dbReference type="EMBL" id="MEXB01000002">
    <property type="protein sequence ID" value="OGC88875.1"/>
    <property type="molecule type" value="Genomic_DNA"/>
</dbReference>
<feature type="domain" description="Large ribosomal subunit protein bL9 C-terminal" evidence="10">
    <location>
        <begin position="70"/>
        <end position="132"/>
    </location>
</feature>
<feature type="coiled-coil region" evidence="8">
    <location>
        <begin position="40"/>
        <end position="67"/>
    </location>
</feature>
<reference evidence="11 12" key="1">
    <citation type="journal article" date="2016" name="Nat. Commun.">
        <title>Thousands of microbial genomes shed light on interconnected biogeochemical processes in an aquifer system.</title>
        <authorList>
            <person name="Anantharaman K."/>
            <person name="Brown C.T."/>
            <person name="Hug L.A."/>
            <person name="Sharon I."/>
            <person name="Castelle C.J."/>
            <person name="Probst A.J."/>
            <person name="Thomas B.C."/>
            <person name="Singh A."/>
            <person name="Wilkins M.J."/>
            <person name="Karaoz U."/>
            <person name="Brodie E.L."/>
            <person name="Williams K.H."/>
            <person name="Hubbard S.S."/>
            <person name="Banfield J.F."/>
        </authorList>
    </citation>
    <scope>NUCLEOTIDE SEQUENCE [LARGE SCALE GENOMIC DNA]</scope>
</reference>
<keyword evidence="8" id="KW-0175">Coiled coil</keyword>
<comment type="similarity">
    <text evidence="1 7">Belongs to the bacterial ribosomal protein bL9 family.</text>
</comment>
<dbReference type="Pfam" id="PF01281">
    <property type="entry name" value="Ribosomal_L9_N"/>
    <property type="match status" value="1"/>
</dbReference>